<dbReference type="STRING" id="426701.SAMN04488098_10856"/>
<sequence length="125" mass="13569">MMGDGLGIIPTEGVLVSPVEGKVIQVFPTKHAVGIQSDFGAEILIHIGLETVNMNGEGFETFVKEGDTIKIGQKLITFDLELIDEKATSTVTLVVITNGDQIEIVRKDECQEVQAGNCRKAFYTD</sequence>
<dbReference type="FunFam" id="2.70.70.10:FF:000001">
    <property type="entry name" value="PTS system glucose-specific IIA component"/>
    <property type="match status" value="1"/>
</dbReference>
<keyword evidence="10" id="KW-1185">Reference proteome</keyword>
<reference evidence="10" key="1">
    <citation type="submission" date="2016-10" db="EMBL/GenBank/DDBJ databases">
        <authorList>
            <person name="Varghese N."/>
            <person name="Submissions S."/>
        </authorList>
    </citation>
    <scope>NUCLEOTIDE SEQUENCE [LARGE SCALE GENOMIC DNA]</scope>
    <source>
        <strain evidence="10">DSM 19181</strain>
    </source>
</reference>
<dbReference type="Gene3D" id="2.70.70.10">
    <property type="entry name" value="Glucose Permease (Domain IIA)"/>
    <property type="match status" value="1"/>
</dbReference>
<organism evidence="9 10">
    <name type="scientific">Alkalibacterium thalassium</name>
    <dbReference type="NCBI Taxonomy" id="426701"/>
    <lineage>
        <taxon>Bacteria</taxon>
        <taxon>Bacillati</taxon>
        <taxon>Bacillota</taxon>
        <taxon>Bacilli</taxon>
        <taxon>Lactobacillales</taxon>
        <taxon>Carnobacteriaceae</taxon>
        <taxon>Alkalibacterium</taxon>
    </lineage>
</organism>
<dbReference type="GO" id="GO:0009401">
    <property type="term" value="P:phosphoenolpyruvate-dependent sugar phosphotransferase system"/>
    <property type="evidence" value="ECO:0007669"/>
    <property type="project" value="UniProtKB-KW"/>
</dbReference>
<dbReference type="PANTHER" id="PTHR45008:SF1">
    <property type="entry name" value="PTS SYSTEM GLUCOSE-SPECIFIC EIIA COMPONENT"/>
    <property type="match status" value="1"/>
</dbReference>
<comment type="subcellular location">
    <subcellularLocation>
        <location evidence="2">Cell membrane</location>
        <topology evidence="2">Multi-pass membrane protein</topology>
    </subcellularLocation>
    <subcellularLocation>
        <location evidence="1">Cytoplasm</location>
    </subcellularLocation>
</comment>
<evidence type="ECO:0000256" key="4">
    <source>
        <dbReference type="ARBA" id="ARBA00022597"/>
    </source>
</evidence>
<evidence type="ECO:0000256" key="1">
    <source>
        <dbReference type="ARBA" id="ARBA00004496"/>
    </source>
</evidence>
<evidence type="ECO:0000259" key="8">
    <source>
        <dbReference type="PROSITE" id="PS51093"/>
    </source>
</evidence>
<protein>
    <submittedName>
        <fullName evidence="9">PTS system IIA component, Glc family</fullName>
    </submittedName>
</protein>
<keyword evidence="6" id="KW-0598">Phosphotransferase system</keyword>
<keyword evidence="7" id="KW-0418">Kinase</keyword>
<evidence type="ECO:0000256" key="2">
    <source>
        <dbReference type="ARBA" id="ARBA00004651"/>
    </source>
</evidence>
<accession>A0A1G9FSL9</accession>
<dbReference type="InterPro" id="IPR001127">
    <property type="entry name" value="PTS_EIIA_1_perm"/>
</dbReference>
<keyword evidence="3" id="KW-0813">Transport</keyword>
<dbReference type="AlphaFoldDB" id="A0A1G9FSL9"/>
<dbReference type="PROSITE" id="PS51093">
    <property type="entry name" value="PTS_EIIA_TYPE_1"/>
    <property type="match status" value="1"/>
</dbReference>
<evidence type="ECO:0000313" key="9">
    <source>
        <dbReference type="EMBL" id="SDK91113.1"/>
    </source>
</evidence>
<dbReference type="GO" id="GO:0005886">
    <property type="term" value="C:plasma membrane"/>
    <property type="evidence" value="ECO:0007669"/>
    <property type="project" value="UniProtKB-SubCell"/>
</dbReference>
<dbReference type="PANTHER" id="PTHR45008">
    <property type="entry name" value="PTS SYSTEM GLUCOSE-SPECIFIC EIIA COMPONENT"/>
    <property type="match status" value="1"/>
</dbReference>
<dbReference type="Proteomes" id="UP000199433">
    <property type="component" value="Unassembled WGS sequence"/>
</dbReference>
<gene>
    <name evidence="9" type="ORF">SAMN04488098_10856</name>
</gene>
<dbReference type="InterPro" id="IPR011055">
    <property type="entry name" value="Dup_hybrid_motif"/>
</dbReference>
<feature type="domain" description="PTS EIIA type-1" evidence="8">
    <location>
        <begin position="1"/>
        <end position="98"/>
    </location>
</feature>
<dbReference type="InterPro" id="IPR050890">
    <property type="entry name" value="PTS_EIIA_component"/>
</dbReference>
<dbReference type="PROSITE" id="PS00371">
    <property type="entry name" value="PTS_EIIA_TYPE_1_HIS"/>
    <property type="match status" value="1"/>
</dbReference>
<dbReference type="NCBIfam" id="TIGR00830">
    <property type="entry name" value="PTBA"/>
    <property type="match status" value="1"/>
</dbReference>
<name>A0A1G9FSL9_9LACT</name>
<dbReference type="SUPFAM" id="SSF51261">
    <property type="entry name" value="Duplicated hybrid motif"/>
    <property type="match status" value="1"/>
</dbReference>
<evidence type="ECO:0000256" key="3">
    <source>
        <dbReference type="ARBA" id="ARBA00022448"/>
    </source>
</evidence>
<keyword evidence="5" id="KW-0808">Transferase</keyword>
<proteinExistence type="predicted"/>
<dbReference type="GO" id="GO:0016301">
    <property type="term" value="F:kinase activity"/>
    <property type="evidence" value="ECO:0007669"/>
    <property type="project" value="UniProtKB-KW"/>
</dbReference>
<dbReference type="EMBL" id="FNFK01000085">
    <property type="protein sequence ID" value="SDK91113.1"/>
    <property type="molecule type" value="Genomic_DNA"/>
</dbReference>
<evidence type="ECO:0000313" key="10">
    <source>
        <dbReference type="Proteomes" id="UP000199433"/>
    </source>
</evidence>
<dbReference type="Pfam" id="PF00358">
    <property type="entry name" value="PTS_EIIA_1"/>
    <property type="match status" value="1"/>
</dbReference>
<evidence type="ECO:0000256" key="7">
    <source>
        <dbReference type="ARBA" id="ARBA00022777"/>
    </source>
</evidence>
<evidence type="ECO:0000256" key="6">
    <source>
        <dbReference type="ARBA" id="ARBA00022683"/>
    </source>
</evidence>
<evidence type="ECO:0000256" key="5">
    <source>
        <dbReference type="ARBA" id="ARBA00022679"/>
    </source>
</evidence>
<keyword evidence="4" id="KW-0762">Sugar transport</keyword>
<dbReference type="GO" id="GO:0005737">
    <property type="term" value="C:cytoplasm"/>
    <property type="evidence" value="ECO:0007669"/>
    <property type="project" value="UniProtKB-SubCell"/>
</dbReference>